<dbReference type="PANTHER" id="PTHR30221:SF1">
    <property type="entry name" value="SMALL-CONDUCTANCE MECHANOSENSITIVE CHANNEL"/>
    <property type="match status" value="1"/>
</dbReference>
<dbReference type="RefSeq" id="WP_082149555.1">
    <property type="nucleotide sequence ID" value="NZ_CAJGUP010000210.1"/>
</dbReference>
<dbReference type="InterPro" id="IPR023408">
    <property type="entry name" value="MscS_beta-dom_sf"/>
</dbReference>
<keyword evidence="3" id="KW-1003">Cell membrane</keyword>
<sequence>MGAAARIYDSVTAWAGLALDRGLMGTPISQWALALLVLLMALLARHFFCRAVLRHLERRMGQREADPAMGAALGPPIRFIPIVVAVFVISRIVSADAEWRELFAQVNRTLVVLTLFWVLSGAAAPLLTALGRRENGISPSMIAWALRISRIVIVLLAAAIILEIWGIRVGPIVAGFGLFGAAVALGAQDLFKNLIAGIFIIAERRFESGDWILAEGQVEGTVETIGLRTTRVRRFDLAPVFVPNARLADSAVVNFSRMTYRRISWIVSLDYRSSCGQLRRVRDEVQAYILGSAAFVHPPQAPVFVRVDKFNDSSIDLMVYCFTRTTDWGEWLRLKEALACAIKDIVARAGAAFAFPSRSIYVETLPAGVDVRPAGPGSSEAA</sequence>
<keyword evidence="6 7" id="KW-0472">Membrane</keyword>
<comment type="function">
    <text evidence="7">Mechanosensitive channel that participates in the regulation of osmotic pressure changes within the cell, opening in response to stretch forces in the membrane lipid bilayer, without the need for other proteins. Contributes to normal resistance to hypoosmotic shock. Forms an ion channel of 1.0 nanosiemens conductance with a slight preference for anions.</text>
</comment>
<dbReference type="Gene3D" id="2.30.30.60">
    <property type="match status" value="1"/>
</dbReference>
<feature type="transmembrane region" description="Helical" evidence="7">
    <location>
        <begin position="110"/>
        <end position="130"/>
    </location>
</feature>
<gene>
    <name evidence="11" type="primary">ynaI</name>
    <name evidence="11" type="ORF">ERS370011_01452</name>
</gene>
<dbReference type="GO" id="GO:0008381">
    <property type="term" value="F:mechanosensitive monoatomic ion channel activity"/>
    <property type="evidence" value="ECO:0007669"/>
    <property type="project" value="InterPro"/>
</dbReference>
<dbReference type="GO" id="GO:0005886">
    <property type="term" value="C:plasma membrane"/>
    <property type="evidence" value="ECO:0007669"/>
    <property type="project" value="UniProtKB-SubCell"/>
</dbReference>
<dbReference type="SUPFAM" id="SSF50182">
    <property type="entry name" value="Sm-like ribonucleoproteins"/>
    <property type="match status" value="1"/>
</dbReference>
<proteinExistence type="inferred from homology"/>
<evidence type="ECO:0000256" key="7">
    <source>
        <dbReference type="RuleBase" id="RU369025"/>
    </source>
</evidence>
<evidence type="ECO:0000259" key="10">
    <source>
        <dbReference type="Pfam" id="PF21088"/>
    </source>
</evidence>
<dbReference type="Pfam" id="PF21088">
    <property type="entry name" value="MS_channel_1st"/>
    <property type="match status" value="1"/>
</dbReference>
<dbReference type="SUPFAM" id="SSF82861">
    <property type="entry name" value="Mechanosensitive channel protein MscS (YggB), transmembrane region"/>
    <property type="match status" value="1"/>
</dbReference>
<comment type="subcellular location">
    <subcellularLocation>
        <location evidence="7">Cell inner membrane</location>
        <topology evidence="7">Multi-pass membrane protein</topology>
    </subcellularLocation>
    <subcellularLocation>
        <location evidence="1">Cell membrane</location>
        <topology evidence="1">Multi-pass membrane protein</topology>
    </subcellularLocation>
</comment>
<evidence type="ECO:0000313" key="11">
    <source>
        <dbReference type="EMBL" id="CUI62237.1"/>
    </source>
</evidence>
<feature type="domain" description="Mechanosensitive ion channel transmembrane helices 2/3" evidence="10">
    <location>
        <begin position="148"/>
        <end position="188"/>
    </location>
</feature>
<dbReference type="SUPFAM" id="SSF82689">
    <property type="entry name" value="Mechanosensitive channel protein MscS (YggB), C-terminal domain"/>
    <property type="match status" value="1"/>
</dbReference>
<accession>A0A0M7E6F8</accession>
<dbReference type="Pfam" id="PF21082">
    <property type="entry name" value="MS_channel_3rd"/>
    <property type="match status" value="1"/>
</dbReference>
<keyword evidence="5 7" id="KW-1133">Transmembrane helix</keyword>
<feature type="transmembrane region" description="Helical" evidence="7">
    <location>
        <begin position="69"/>
        <end position="90"/>
    </location>
</feature>
<dbReference type="InterPro" id="IPR011014">
    <property type="entry name" value="MscS_channel_TM-2"/>
</dbReference>
<dbReference type="EMBL" id="CYTV01000003">
    <property type="protein sequence ID" value="CUI62237.1"/>
    <property type="molecule type" value="Genomic_DNA"/>
</dbReference>
<dbReference type="InterPro" id="IPR049142">
    <property type="entry name" value="MS_channel_1st"/>
</dbReference>
<evidence type="ECO:0000256" key="5">
    <source>
        <dbReference type="ARBA" id="ARBA00022989"/>
    </source>
</evidence>
<evidence type="ECO:0000256" key="2">
    <source>
        <dbReference type="ARBA" id="ARBA00008017"/>
    </source>
</evidence>
<dbReference type="Gene3D" id="3.30.70.100">
    <property type="match status" value="1"/>
</dbReference>
<feature type="transmembrane region" description="Helical" evidence="7">
    <location>
        <begin position="142"/>
        <end position="166"/>
    </location>
</feature>
<dbReference type="InterPro" id="IPR010920">
    <property type="entry name" value="LSM_dom_sf"/>
</dbReference>
<evidence type="ECO:0000256" key="4">
    <source>
        <dbReference type="ARBA" id="ARBA00022692"/>
    </source>
</evidence>
<feature type="domain" description="Mechanosensitive ion channel MscS C-terminal" evidence="9">
    <location>
        <begin position="264"/>
        <end position="353"/>
    </location>
</feature>
<dbReference type="Gene3D" id="1.10.287.1260">
    <property type="match status" value="1"/>
</dbReference>
<protein>
    <recommendedName>
        <fullName evidence="7">Small-conductance mechanosensitive channel</fullName>
    </recommendedName>
</protein>
<comment type="similarity">
    <text evidence="2 7">Belongs to the MscS (TC 1.A.23) family.</text>
</comment>
<keyword evidence="7" id="KW-0997">Cell inner membrane</keyword>
<evidence type="ECO:0000256" key="3">
    <source>
        <dbReference type="ARBA" id="ARBA00022475"/>
    </source>
</evidence>
<keyword evidence="7" id="KW-0406">Ion transport</keyword>
<keyword evidence="4 7" id="KW-0812">Transmembrane</keyword>
<evidence type="ECO:0000256" key="6">
    <source>
        <dbReference type="ARBA" id="ARBA00023136"/>
    </source>
</evidence>
<dbReference type="OrthoDB" id="9775207at2"/>
<organism evidence="11 12">
    <name type="scientific">Bordetella pseudohinzii</name>
    <dbReference type="NCBI Taxonomy" id="1331258"/>
    <lineage>
        <taxon>Bacteria</taxon>
        <taxon>Pseudomonadati</taxon>
        <taxon>Pseudomonadota</taxon>
        <taxon>Betaproteobacteria</taxon>
        <taxon>Burkholderiales</taxon>
        <taxon>Alcaligenaceae</taxon>
        <taxon>Bordetella</taxon>
    </lineage>
</organism>
<feature type="transmembrane region" description="Helical" evidence="7">
    <location>
        <begin position="28"/>
        <end position="48"/>
    </location>
</feature>
<dbReference type="AlphaFoldDB" id="A0A0M7E6F8"/>
<name>A0A0M7E6F8_9BORD</name>
<keyword evidence="7" id="KW-0813">Transport</keyword>
<keyword evidence="7" id="KW-0407">Ion channel</keyword>
<evidence type="ECO:0000313" key="12">
    <source>
        <dbReference type="Proteomes" id="UP000053096"/>
    </source>
</evidence>
<dbReference type="Proteomes" id="UP000053096">
    <property type="component" value="Unassembled WGS sequence"/>
</dbReference>
<dbReference type="InterPro" id="IPR045275">
    <property type="entry name" value="MscS_archaea/bacteria_type"/>
</dbReference>
<reference evidence="11 12" key="1">
    <citation type="submission" date="2015-09" db="EMBL/GenBank/DDBJ databases">
        <authorList>
            <person name="Jackson K.R."/>
            <person name="Lunt B.L."/>
            <person name="Fisher J.N.B."/>
            <person name="Gardner A.V."/>
            <person name="Bailey M.E."/>
            <person name="Deus L.M."/>
            <person name="Earl A.S."/>
            <person name="Gibby P.D."/>
            <person name="Hartmann K.A."/>
            <person name="Liu J.E."/>
            <person name="Manci A.M."/>
            <person name="Nielsen D.A."/>
            <person name="Solomon M.B."/>
            <person name="Breakwell D.P."/>
            <person name="Burnett S.H."/>
            <person name="Grose J.H."/>
        </authorList>
    </citation>
    <scope>NUCLEOTIDE SEQUENCE [LARGE SCALE GENOMIC DNA]</scope>
    <source>
        <strain evidence="11 12">2789STDY5608636</strain>
    </source>
</reference>
<dbReference type="Pfam" id="PF00924">
    <property type="entry name" value="MS_channel_2nd"/>
    <property type="match status" value="1"/>
</dbReference>
<dbReference type="PROSITE" id="PS01246">
    <property type="entry name" value="UPF0003"/>
    <property type="match status" value="1"/>
</dbReference>
<dbReference type="InterPro" id="IPR049278">
    <property type="entry name" value="MS_channel_C"/>
</dbReference>
<dbReference type="InterPro" id="IPR006685">
    <property type="entry name" value="MscS_channel_2nd"/>
</dbReference>
<evidence type="ECO:0000256" key="1">
    <source>
        <dbReference type="ARBA" id="ARBA00004651"/>
    </source>
</evidence>
<evidence type="ECO:0000259" key="8">
    <source>
        <dbReference type="Pfam" id="PF00924"/>
    </source>
</evidence>
<evidence type="ECO:0000259" key="9">
    <source>
        <dbReference type="Pfam" id="PF21082"/>
    </source>
</evidence>
<dbReference type="PANTHER" id="PTHR30221">
    <property type="entry name" value="SMALL-CONDUCTANCE MECHANOSENSITIVE CHANNEL"/>
    <property type="match status" value="1"/>
</dbReference>
<feature type="domain" description="Mechanosensitive ion channel MscS" evidence="8">
    <location>
        <begin position="189"/>
        <end position="257"/>
    </location>
</feature>
<comment type="subunit">
    <text evidence="7">Homoheptamer.</text>
</comment>
<dbReference type="InterPro" id="IPR011066">
    <property type="entry name" value="MscS_channel_C_sf"/>
</dbReference>
<dbReference type="InterPro" id="IPR006686">
    <property type="entry name" value="MscS_channel_CS"/>
</dbReference>